<dbReference type="EMBL" id="OX465086">
    <property type="protein sequence ID" value="CAI9260282.1"/>
    <property type="molecule type" value="Genomic_DNA"/>
</dbReference>
<organism evidence="1 2">
    <name type="scientific">Lactuca saligna</name>
    <name type="common">Willowleaf lettuce</name>
    <dbReference type="NCBI Taxonomy" id="75948"/>
    <lineage>
        <taxon>Eukaryota</taxon>
        <taxon>Viridiplantae</taxon>
        <taxon>Streptophyta</taxon>
        <taxon>Embryophyta</taxon>
        <taxon>Tracheophyta</taxon>
        <taxon>Spermatophyta</taxon>
        <taxon>Magnoliopsida</taxon>
        <taxon>eudicotyledons</taxon>
        <taxon>Gunneridae</taxon>
        <taxon>Pentapetalae</taxon>
        <taxon>asterids</taxon>
        <taxon>campanulids</taxon>
        <taxon>Asterales</taxon>
        <taxon>Asteraceae</taxon>
        <taxon>Cichorioideae</taxon>
        <taxon>Cichorieae</taxon>
        <taxon>Lactucinae</taxon>
        <taxon>Lactuca</taxon>
    </lineage>
</organism>
<dbReference type="Proteomes" id="UP001177003">
    <property type="component" value="Chromosome 0"/>
</dbReference>
<protein>
    <submittedName>
        <fullName evidence="1">Uncharacterized protein</fullName>
    </submittedName>
</protein>
<gene>
    <name evidence="1" type="ORF">LSALG_LOCUS1124</name>
</gene>
<name>A0AA35Y4E5_LACSI</name>
<sequence length="268" mass="30857">MHLVELSKRLPTKVTKTGYWIEIANGSYTGGTANERKIRKVVDCFIHQLIKFSINEKKERDRIPLVDVFFLCIITPIVFCHLPYCVADFLVERLGKSRDGAPIYGGMLVTKLARSFGVFDEPKAGFLTRKEGRPFQPRLFKITQIVKDMGNDTYSVSVDDTVEIPKGRRNMKVRVKEMNPRDGHVDDKLPMYPYHIMARQYNNDLSRVMNYLGFSIEAMMHHLSITPLDGAPPHYTYTILGGAFGRKEEVQVPMELEMEMMRKKSDYP</sequence>
<evidence type="ECO:0000313" key="2">
    <source>
        <dbReference type="Proteomes" id="UP001177003"/>
    </source>
</evidence>
<proteinExistence type="predicted"/>
<accession>A0AA35Y4E5</accession>
<dbReference type="AlphaFoldDB" id="A0AA35Y4E5"/>
<reference evidence="1" key="1">
    <citation type="submission" date="2023-04" db="EMBL/GenBank/DDBJ databases">
        <authorList>
            <person name="Vijverberg K."/>
            <person name="Xiong W."/>
            <person name="Schranz E."/>
        </authorList>
    </citation>
    <scope>NUCLEOTIDE SEQUENCE</scope>
</reference>
<keyword evidence="2" id="KW-1185">Reference proteome</keyword>
<evidence type="ECO:0000313" key="1">
    <source>
        <dbReference type="EMBL" id="CAI9260282.1"/>
    </source>
</evidence>